<dbReference type="PANTHER" id="PTHR43316">
    <property type="entry name" value="HYDROLASE, HALOACID DELAHOGENASE-RELATED"/>
    <property type="match status" value="1"/>
</dbReference>
<organism evidence="3 4">
    <name type="scientific">Triparma laevis f. longispina</name>
    <dbReference type="NCBI Taxonomy" id="1714387"/>
    <lineage>
        <taxon>Eukaryota</taxon>
        <taxon>Sar</taxon>
        <taxon>Stramenopiles</taxon>
        <taxon>Ochrophyta</taxon>
        <taxon>Bolidophyceae</taxon>
        <taxon>Parmales</taxon>
        <taxon>Triparmaceae</taxon>
        <taxon>Triparma</taxon>
    </lineage>
</organism>
<evidence type="ECO:0000256" key="1">
    <source>
        <dbReference type="ARBA" id="ARBA00022801"/>
    </source>
</evidence>
<name>A0A9W7FJX3_9STRA</name>
<dbReference type="SUPFAM" id="SSF56784">
    <property type="entry name" value="HAD-like"/>
    <property type="match status" value="1"/>
</dbReference>
<keyword evidence="2" id="KW-0732">Signal</keyword>
<evidence type="ECO:0000313" key="4">
    <source>
        <dbReference type="Proteomes" id="UP001165122"/>
    </source>
</evidence>
<dbReference type="InterPro" id="IPR036412">
    <property type="entry name" value="HAD-like_sf"/>
</dbReference>
<proteinExistence type="predicted"/>
<keyword evidence="1" id="KW-0378">Hydrolase</keyword>
<dbReference type="GO" id="GO:0016787">
    <property type="term" value="F:hydrolase activity"/>
    <property type="evidence" value="ECO:0007669"/>
    <property type="project" value="UniProtKB-KW"/>
</dbReference>
<feature type="signal peptide" evidence="2">
    <location>
        <begin position="1"/>
        <end position="21"/>
    </location>
</feature>
<accession>A0A9W7FJX3</accession>
<gene>
    <name evidence="3" type="ORF">TrLO_g15297</name>
</gene>
<reference evidence="4" key="1">
    <citation type="journal article" date="2023" name="Commun. Biol.">
        <title>Genome analysis of Parmales, the sister group of diatoms, reveals the evolutionary specialization of diatoms from phago-mixotrophs to photoautotrophs.</title>
        <authorList>
            <person name="Ban H."/>
            <person name="Sato S."/>
            <person name="Yoshikawa S."/>
            <person name="Yamada K."/>
            <person name="Nakamura Y."/>
            <person name="Ichinomiya M."/>
            <person name="Sato N."/>
            <person name="Blanc-Mathieu R."/>
            <person name="Endo H."/>
            <person name="Kuwata A."/>
            <person name="Ogata H."/>
        </authorList>
    </citation>
    <scope>NUCLEOTIDE SEQUENCE [LARGE SCALE GENOMIC DNA]</scope>
    <source>
        <strain evidence="4">NIES 3700</strain>
    </source>
</reference>
<protein>
    <recommendedName>
        <fullName evidence="5">Haloacid dehalogenase-like hydrolase</fullName>
    </recommendedName>
</protein>
<dbReference type="EMBL" id="BRXW01000191">
    <property type="protein sequence ID" value="GMI13405.1"/>
    <property type="molecule type" value="Genomic_DNA"/>
</dbReference>
<dbReference type="InterPro" id="IPR023214">
    <property type="entry name" value="HAD_sf"/>
</dbReference>
<dbReference type="Gene3D" id="1.20.120.1600">
    <property type="match status" value="1"/>
</dbReference>
<feature type="chain" id="PRO_5040850274" description="Haloacid dehalogenase-like hydrolase" evidence="2">
    <location>
        <begin position="22"/>
        <end position="392"/>
    </location>
</feature>
<comment type="caution">
    <text evidence="3">The sequence shown here is derived from an EMBL/GenBank/DDBJ whole genome shotgun (WGS) entry which is preliminary data.</text>
</comment>
<sequence>MVAGFTATFMRLLLLASTTSSITTTAFSTSVLSRHSSPFFHLSKTSRDVRPLCRSFTHHTTTLRSSIDDLDFISMDATTTTPTFTTSIPIKLLTFDLDDTIWSTSPTIKAANKVTQSHVDKQLGDASKPIWEVMKGLFKANPTDYYKVRDDDETSGLSREPVYLTKLRSDAVAKLHASSLPNAYTMSSSPPPPESIEFAAQAFKIWTDARHDSIESHLASNVVETLTNLKQKYPDLLIGGITNGNGSPKSTKSLSHLFDFNVSAEDVGYGKPYPEIYHQAHTTAMSLSVDVPPSTGPWWVHVGDDMIKDVVASKGLEIRTIYTTEFKENDGMDEAVGIHITDEGKPTSRVVQDEDDGLDYLEKKIQDDFVDAHVSNFKQIFDVVNSFHSGQP</sequence>
<evidence type="ECO:0000256" key="2">
    <source>
        <dbReference type="SAM" id="SignalP"/>
    </source>
</evidence>
<dbReference type="Gene3D" id="3.40.50.1000">
    <property type="entry name" value="HAD superfamily/HAD-like"/>
    <property type="match status" value="1"/>
</dbReference>
<dbReference type="Proteomes" id="UP001165122">
    <property type="component" value="Unassembled WGS sequence"/>
</dbReference>
<dbReference type="AlphaFoldDB" id="A0A9W7FJX3"/>
<evidence type="ECO:0000313" key="3">
    <source>
        <dbReference type="EMBL" id="GMI13405.1"/>
    </source>
</evidence>
<dbReference type="InterPro" id="IPR051540">
    <property type="entry name" value="S-2-haloacid_dehalogenase"/>
</dbReference>
<dbReference type="OrthoDB" id="444127at2759"/>
<keyword evidence="4" id="KW-1185">Reference proteome</keyword>
<dbReference type="PANTHER" id="PTHR43316:SF8">
    <property type="entry name" value="HAD FAMILY HYDROLASE"/>
    <property type="match status" value="1"/>
</dbReference>
<evidence type="ECO:0008006" key="5">
    <source>
        <dbReference type="Google" id="ProtNLM"/>
    </source>
</evidence>